<dbReference type="EMBL" id="JAODUO010000447">
    <property type="protein sequence ID" value="KAK2180348.1"/>
    <property type="molecule type" value="Genomic_DNA"/>
</dbReference>
<dbReference type="PROSITE" id="PS50850">
    <property type="entry name" value="MFS"/>
    <property type="match status" value="1"/>
</dbReference>
<feature type="domain" description="Major facilitator superfamily (MFS) profile" evidence="3">
    <location>
        <begin position="38"/>
        <end position="504"/>
    </location>
</feature>
<dbReference type="PANTHER" id="PTHR11360:SF284">
    <property type="entry name" value="EG:103B4.3 PROTEIN-RELATED"/>
    <property type="match status" value="1"/>
</dbReference>
<name>A0AAD9KZ43_RIDPI</name>
<accession>A0AAD9KZ43</accession>
<dbReference type="CDD" id="cd17352">
    <property type="entry name" value="MFS_MCT_SLC16"/>
    <property type="match status" value="1"/>
</dbReference>
<dbReference type="AlphaFoldDB" id="A0AAD9KZ43"/>
<evidence type="ECO:0000313" key="4">
    <source>
        <dbReference type="EMBL" id="KAK2180348.1"/>
    </source>
</evidence>
<organism evidence="4 5">
    <name type="scientific">Ridgeia piscesae</name>
    <name type="common">Tubeworm</name>
    <dbReference type="NCBI Taxonomy" id="27915"/>
    <lineage>
        <taxon>Eukaryota</taxon>
        <taxon>Metazoa</taxon>
        <taxon>Spiralia</taxon>
        <taxon>Lophotrochozoa</taxon>
        <taxon>Annelida</taxon>
        <taxon>Polychaeta</taxon>
        <taxon>Sedentaria</taxon>
        <taxon>Canalipalpata</taxon>
        <taxon>Sabellida</taxon>
        <taxon>Siboglinidae</taxon>
        <taxon>Ridgeia</taxon>
    </lineage>
</organism>
<evidence type="ECO:0000313" key="5">
    <source>
        <dbReference type="Proteomes" id="UP001209878"/>
    </source>
</evidence>
<dbReference type="PANTHER" id="PTHR11360">
    <property type="entry name" value="MONOCARBOXYLATE TRANSPORTER"/>
    <property type="match status" value="1"/>
</dbReference>
<reference evidence="4" key="1">
    <citation type="journal article" date="2023" name="Mol. Biol. Evol.">
        <title>Third-Generation Sequencing Reveals the Adaptive Role of the Epigenome in Three Deep-Sea Polychaetes.</title>
        <authorList>
            <person name="Perez M."/>
            <person name="Aroh O."/>
            <person name="Sun Y."/>
            <person name="Lan Y."/>
            <person name="Juniper S.K."/>
            <person name="Young C.R."/>
            <person name="Angers B."/>
            <person name="Qian P.Y."/>
        </authorList>
    </citation>
    <scope>NUCLEOTIDE SEQUENCE</scope>
    <source>
        <strain evidence="4">R07B-5</strain>
    </source>
</reference>
<evidence type="ECO:0000259" key="3">
    <source>
        <dbReference type="PROSITE" id="PS50850"/>
    </source>
</evidence>
<dbReference type="Gene3D" id="1.20.1250.20">
    <property type="entry name" value="MFS general substrate transporter like domains"/>
    <property type="match status" value="2"/>
</dbReference>
<dbReference type="InterPro" id="IPR036259">
    <property type="entry name" value="MFS_trans_sf"/>
</dbReference>
<keyword evidence="2" id="KW-0472">Membrane</keyword>
<sequence length="516" mass="55378">MGKNDGKSTRSKTPAMNECTQLLTADARGMDGGWGWLVVLGAGLMHFLLVGTARSLGIIYVVLRERFHSSATETAIVAAVFNTTRSLSAPLFSTLCDKFGCRKVALVGSFVLSLGVFISAFASSIFFLYFSFGLLAGTGGAMIFTAAYVIVSQYFDKKKGKAMAFATLGSGVGNVVLSPAISALVDEYGFSGSMVILSSLMLNNFISAALYWPLRKKRGLPRERVVGRGEEGKSDEKQAIFIDDKTGDAKSAVVKCDAGLVTGGGGDNSSGDRVTILPDKGESSVGVHKPTEHAATVTQASTADDPDKGVCIKYKRLLRNPTFLLYGYQIMCMQVCIPVYLIFLPDFAMEHGIDRMHAAFILSVMGISDMVGRVFFGFVFDLERVRRHQPKLHSTFGIAFGLATACVIFMPSFRGMLAMAILVGLTESAVHSQRATIATQLVSPLDMSGAIGLMIFSQGLGNIWGPPVAGALRDAMGTSAYCFVFAGLVLASSSLVFLIHYSCTERSRQRTKQIDQ</sequence>
<protein>
    <recommendedName>
        <fullName evidence="3">Major facilitator superfamily (MFS) profile domain-containing protein</fullName>
    </recommendedName>
</protein>
<dbReference type="InterPro" id="IPR020846">
    <property type="entry name" value="MFS_dom"/>
</dbReference>
<comment type="subcellular location">
    <subcellularLocation>
        <location evidence="1">Membrane</location>
        <topology evidence="1">Multi-pass membrane protein</topology>
    </subcellularLocation>
</comment>
<feature type="transmembrane region" description="Helical" evidence="2">
    <location>
        <begin position="128"/>
        <end position="151"/>
    </location>
</feature>
<dbReference type="InterPro" id="IPR011701">
    <property type="entry name" value="MFS"/>
</dbReference>
<dbReference type="GO" id="GO:0008028">
    <property type="term" value="F:monocarboxylic acid transmembrane transporter activity"/>
    <property type="evidence" value="ECO:0007669"/>
    <property type="project" value="TreeGrafter"/>
</dbReference>
<feature type="transmembrane region" description="Helical" evidence="2">
    <location>
        <begin position="392"/>
        <end position="413"/>
    </location>
</feature>
<keyword evidence="2" id="KW-0812">Transmembrane</keyword>
<feature type="transmembrane region" description="Helical" evidence="2">
    <location>
        <begin position="478"/>
        <end position="503"/>
    </location>
</feature>
<feature type="transmembrane region" description="Helical" evidence="2">
    <location>
        <begin position="34"/>
        <end position="63"/>
    </location>
</feature>
<feature type="transmembrane region" description="Helical" evidence="2">
    <location>
        <begin position="104"/>
        <end position="122"/>
    </location>
</feature>
<dbReference type="InterPro" id="IPR050327">
    <property type="entry name" value="Proton-linked_MCT"/>
</dbReference>
<gene>
    <name evidence="4" type="ORF">NP493_447g04018</name>
</gene>
<feature type="transmembrane region" description="Helical" evidence="2">
    <location>
        <begin position="356"/>
        <end position="380"/>
    </location>
</feature>
<feature type="transmembrane region" description="Helical" evidence="2">
    <location>
        <begin position="190"/>
        <end position="214"/>
    </location>
</feature>
<keyword evidence="5" id="KW-1185">Reference proteome</keyword>
<dbReference type="SUPFAM" id="SSF103473">
    <property type="entry name" value="MFS general substrate transporter"/>
    <property type="match status" value="1"/>
</dbReference>
<dbReference type="Pfam" id="PF07690">
    <property type="entry name" value="MFS_1"/>
    <property type="match status" value="1"/>
</dbReference>
<feature type="transmembrane region" description="Helical" evidence="2">
    <location>
        <begin position="323"/>
        <end position="344"/>
    </location>
</feature>
<proteinExistence type="predicted"/>
<evidence type="ECO:0000256" key="1">
    <source>
        <dbReference type="ARBA" id="ARBA00004141"/>
    </source>
</evidence>
<feature type="transmembrane region" description="Helical" evidence="2">
    <location>
        <begin position="163"/>
        <end position="184"/>
    </location>
</feature>
<dbReference type="GO" id="GO:0016020">
    <property type="term" value="C:membrane"/>
    <property type="evidence" value="ECO:0007669"/>
    <property type="project" value="UniProtKB-SubCell"/>
</dbReference>
<dbReference type="Proteomes" id="UP001209878">
    <property type="component" value="Unassembled WGS sequence"/>
</dbReference>
<comment type="caution">
    <text evidence="4">The sequence shown here is derived from an EMBL/GenBank/DDBJ whole genome shotgun (WGS) entry which is preliminary data.</text>
</comment>
<keyword evidence="2" id="KW-1133">Transmembrane helix</keyword>
<evidence type="ECO:0000256" key="2">
    <source>
        <dbReference type="SAM" id="Phobius"/>
    </source>
</evidence>